<sequence>MFKPSKFVFVAVTSALLSGCGGSGSGDGQALNDQNTGYANCSAPDANQKLYNYMKDWYFWNEDLPSSFNPESQPDIPNALNALISGVSKDRFSFSMTTAQYDAYQKSEFFGYGFSHQINEDKTGLLIRYTYTEGTPYQVGLRRGDTITAINDIPMSQIIAEVEAGSKTFNDYFGPNEEGYSIVIDFTKSTGEQRQGEITKGKITANTVMATDTLDASIDGKAAKVGYIAFNSFDEISETELETSFATLQQESVDELVLDLRYNSGGLIRVANQLSTQIAGTNVENDVFVTYAYNDSKSSQNQTLYFGLGQGISQLDLNRVVVLTSEMSCSSSELVINGLAPHIDVVQIGDTTCGKPVGMAPQNICNDVVFAINFESQNSESFGDYYDGLQPQCRAVEKVVGDWGDVNDPLLAEGLTYLETGACSTNASSQSIPDFKKPTVDWREGPFAGQNRI</sequence>
<organism evidence="3 4">
    <name type="scientific">Psychrosphaera ytuae</name>
    <dbReference type="NCBI Taxonomy" id="2820710"/>
    <lineage>
        <taxon>Bacteria</taxon>
        <taxon>Pseudomonadati</taxon>
        <taxon>Pseudomonadota</taxon>
        <taxon>Gammaproteobacteria</taxon>
        <taxon>Alteromonadales</taxon>
        <taxon>Pseudoalteromonadaceae</taxon>
        <taxon>Psychrosphaera</taxon>
    </lineage>
</organism>
<dbReference type="Pfam" id="PF18294">
    <property type="entry name" value="Pept_S41_N"/>
    <property type="match status" value="1"/>
</dbReference>
<dbReference type="RefSeq" id="WP_208831200.1">
    <property type="nucleotide sequence ID" value="NZ_CP072110.1"/>
</dbReference>
<dbReference type="Pfam" id="PF03572">
    <property type="entry name" value="Peptidase_S41"/>
    <property type="match status" value="1"/>
</dbReference>
<protein>
    <submittedName>
        <fullName evidence="3">Peptidase S41</fullName>
    </submittedName>
</protein>
<dbReference type="GO" id="GO:0004175">
    <property type="term" value="F:endopeptidase activity"/>
    <property type="evidence" value="ECO:0007669"/>
    <property type="project" value="TreeGrafter"/>
</dbReference>
<reference evidence="3" key="1">
    <citation type="submission" date="2021-03" db="EMBL/GenBank/DDBJ databases">
        <title>Description of Psychrosphaera ytuae sp. nov. isolated from deep sea sediment of South China Sea.</title>
        <authorList>
            <person name="Zhang J."/>
            <person name="Xu X.-D."/>
        </authorList>
    </citation>
    <scope>NUCLEOTIDE SEQUENCE</scope>
    <source>
        <strain evidence="3">MTZ26</strain>
    </source>
</reference>
<dbReference type="Gene3D" id="3.30.750.170">
    <property type="match status" value="1"/>
</dbReference>
<keyword evidence="4" id="KW-1185">Reference proteome</keyword>
<dbReference type="KEGG" id="psym:J1N51_10700"/>
<accession>A0A975DCN2</accession>
<dbReference type="PANTHER" id="PTHR32060:SF30">
    <property type="entry name" value="CARBOXY-TERMINAL PROCESSING PROTEASE CTPA"/>
    <property type="match status" value="1"/>
</dbReference>
<dbReference type="EMBL" id="CP072110">
    <property type="protein sequence ID" value="QTH63205.1"/>
    <property type="molecule type" value="Genomic_DNA"/>
</dbReference>
<dbReference type="InterPro" id="IPR036034">
    <property type="entry name" value="PDZ_sf"/>
</dbReference>
<dbReference type="GO" id="GO:0006508">
    <property type="term" value="P:proteolysis"/>
    <property type="evidence" value="ECO:0007669"/>
    <property type="project" value="InterPro"/>
</dbReference>
<dbReference type="Gene3D" id="3.90.226.10">
    <property type="entry name" value="2-enoyl-CoA Hydratase, Chain A, domain 1"/>
    <property type="match status" value="1"/>
</dbReference>
<dbReference type="InterPro" id="IPR029045">
    <property type="entry name" value="ClpP/crotonase-like_dom_sf"/>
</dbReference>
<dbReference type="InterPro" id="IPR041613">
    <property type="entry name" value="Pept_S41_N"/>
</dbReference>
<feature type="domain" description="Tail specific protease" evidence="1">
    <location>
        <begin position="224"/>
        <end position="371"/>
    </location>
</feature>
<dbReference type="AlphaFoldDB" id="A0A975DCN2"/>
<dbReference type="SUPFAM" id="SSF52096">
    <property type="entry name" value="ClpP/crotonase"/>
    <property type="match status" value="1"/>
</dbReference>
<gene>
    <name evidence="3" type="ORF">J1N51_10700</name>
</gene>
<feature type="domain" description="Peptidase S41 N-terminal" evidence="2">
    <location>
        <begin position="46"/>
        <end position="94"/>
    </location>
</feature>
<dbReference type="GO" id="GO:0007165">
    <property type="term" value="P:signal transduction"/>
    <property type="evidence" value="ECO:0007669"/>
    <property type="project" value="TreeGrafter"/>
</dbReference>
<evidence type="ECO:0000259" key="1">
    <source>
        <dbReference type="Pfam" id="PF03572"/>
    </source>
</evidence>
<proteinExistence type="predicted"/>
<evidence type="ECO:0000259" key="2">
    <source>
        <dbReference type="Pfam" id="PF18294"/>
    </source>
</evidence>
<dbReference type="PROSITE" id="PS51257">
    <property type="entry name" value="PROKAR_LIPOPROTEIN"/>
    <property type="match status" value="1"/>
</dbReference>
<dbReference type="GO" id="GO:0008236">
    <property type="term" value="F:serine-type peptidase activity"/>
    <property type="evidence" value="ECO:0007669"/>
    <property type="project" value="InterPro"/>
</dbReference>
<dbReference type="Gene3D" id="2.30.42.10">
    <property type="match status" value="1"/>
</dbReference>
<dbReference type="GO" id="GO:0030288">
    <property type="term" value="C:outer membrane-bounded periplasmic space"/>
    <property type="evidence" value="ECO:0007669"/>
    <property type="project" value="TreeGrafter"/>
</dbReference>
<dbReference type="PANTHER" id="PTHR32060">
    <property type="entry name" value="TAIL-SPECIFIC PROTEASE"/>
    <property type="match status" value="1"/>
</dbReference>
<evidence type="ECO:0000313" key="4">
    <source>
        <dbReference type="Proteomes" id="UP000682739"/>
    </source>
</evidence>
<dbReference type="Proteomes" id="UP000682739">
    <property type="component" value="Chromosome"/>
</dbReference>
<name>A0A975DCN2_9GAMM</name>
<evidence type="ECO:0000313" key="3">
    <source>
        <dbReference type="EMBL" id="QTH63205.1"/>
    </source>
</evidence>
<dbReference type="InterPro" id="IPR005151">
    <property type="entry name" value="Tail-specific_protease"/>
</dbReference>
<dbReference type="CDD" id="cd07561">
    <property type="entry name" value="Peptidase_S41_CPP_like"/>
    <property type="match status" value="1"/>
</dbReference>